<dbReference type="Proteomes" id="UP000886752">
    <property type="component" value="Unassembled WGS sequence"/>
</dbReference>
<dbReference type="GO" id="GO:0071555">
    <property type="term" value="P:cell wall organization"/>
    <property type="evidence" value="ECO:0007669"/>
    <property type="project" value="UniProtKB-KW"/>
</dbReference>
<evidence type="ECO:0000256" key="5">
    <source>
        <dbReference type="RuleBase" id="RU003495"/>
    </source>
</evidence>
<evidence type="ECO:0000256" key="1">
    <source>
        <dbReference type="ARBA" id="ARBA00022729"/>
    </source>
</evidence>
<dbReference type="InterPro" id="IPR012997">
    <property type="entry name" value="RplA"/>
</dbReference>
<keyword evidence="6" id="KW-0812">Transmembrane</keyword>
<dbReference type="PROSITE" id="PS51724">
    <property type="entry name" value="SPOR"/>
    <property type="match status" value="1"/>
</dbReference>
<dbReference type="GO" id="GO:0008932">
    <property type="term" value="F:lytic endotransglycosylase activity"/>
    <property type="evidence" value="ECO:0007669"/>
    <property type="project" value="UniProtKB-UniRule"/>
</dbReference>
<dbReference type="EC" id="4.2.2.-" evidence="4"/>
<dbReference type="InterPro" id="IPR009009">
    <property type="entry name" value="RlpA-like_DPBB"/>
</dbReference>
<comment type="similarity">
    <text evidence="4 5">Belongs to the RlpA family.</text>
</comment>
<protein>
    <recommendedName>
        <fullName evidence="4">Probable endolytic peptidoglycan transglycosylase RlpA</fullName>
        <ecNumber evidence="4">4.2.2.-</ecNumber>
    </recommendedName>
</protein>
<dbReference type="InterPro" id="IPR034718">
    <property type="entry name" value="RlpA"/>
</dbReference>
<dbReference type="Pfam" id="PF03330">
    <property type="entry name" value="DPBB_1"/>
    <property type="match status" value="1"/>
</dbReference>
<evidence type="ECO:0000256" key="2">
    <source>
        <dbReference type="ARBA" id="ARBA00023239"/>
    </source>
</evidence>
<dbReference type="HAMAP" id="MF_02071">
    <property type="entry name" value="RlpA"/>
    <property type="match status" value="1"/>
</dbReference>
<evidence type="ECO:0000256" key="4">
    <source>
        <dbReference type="HAMAP-Rule" id="MF_02071"/>
    </source>
</evidence>
<dbReference type="Gene3D" id="3.30.70.1070">
    <property type="entry name" value="Sporulation related repeat"/>
    <property type="match status" value="1"/>
</dbReference>
<keyword evidence="1" id="KW-0732">Signal</keyword>
<dbReference type="InterPro" id="IPR036908">
    <property type="entry name" value="RlpA-like_sf"/>
</dbReference>
<reference evidence="8" key="2">
    <citation type="submission" date="2021-04" db="EMBL/GenBank/DDBJ databases">
        <authorList>
            <person name="Gilroy R."/>
        </authorList>
    </citation>
    <scope>NUCLEOTIDE SEQUENCE</scope>
    <source>
        <strain evidence="8">ChiHecec2B26-446</strain>
    </source>
</reference>
<proteinExistence type="inferred from homology"/>
<feature type="transmembrane region" description="Helical" evidence="6">
    <location>
        <begin position="30"/>
        <end position="49"/>
    </location>
</feature>
<evidence type="ECO:0000256" key="3">
    <source>
        <dbReference type="ARBA" id="ARBA00023316"/>
    </source>
</evidence>
<accession>A0A9D1PZ80</accession>
<evidence type="ECO:0000313" key="9">
    <source>
        <dbReference type="Proteomes" id="UP000886752"/>
    </source>
</evidence>
<sequence length="266" mass="29185">MPAAGLSIAVEEIFLFRDLFRCLIQGRTAFLVRIAALVLVIALALVLAGCGSKPSIRTHGPGVDEPYVVKGKKYYPLLSAEGYEEEGMASWYGPGFHGRLTSSGEKYDQNALTAAHTILPFQSEIEVTNLRNGRSVIVRINDRGPFARSRVIDLSRAAAIRLDMIGTGTTRVRLRHVGSSPAAAAPVPREPVEGIFYIQVGAFGDRRNAAAAVRTARRMGMQADIQPGKRLLRVVLGPWQDLNTANDNLWRVRDRFPQAFVVSEED</sequence>
<dbReference type="Pfam" id="PF05036">
    <property type="entry name" value="SPOR"/>
    <property type="match status" value="1"/>
</dbReference>
<keyword evidence="2 4" id="KW-0456">Lyase</keyword>
<feature type="domain" description="SPOR" evidence="7">
    <location>
        <begin position="190"/>
        <end position="264"/>
    </location>
</feature>
<dbReference type="PANTHER" id="PTHR34183">
    <property type="entry name" value="ENDOLYTIC PEPTIDOGLYCAN TRANSGLYCOSYLASE RLPA"/>
    <property type="match status" value="1"/>
</dbReference>
<evidence type="ECO:0000256" key="6">
    <source>
        <dbReference type="SAM" id="Phobius"/>
    </source>
</evidence>
<name>A0A9D1PZ80_9BACT</name>
<evidence type="ECO:0000313" key="8">
    <source>
        <dbReference type="EMBL" id="HIW01322.1"/>
    </source>
</evidence>
<keyword evidence="6" id="KW-1133">Transmembrane helix</keyword>
<evidence type="ECO:0000259" key="7">
    <source>
        <dbReference type="PROSITE" id="PS51724"/>
    </source>
</evidence>
<gene>
    <name evidence="4" type="primary">rlpA</name>
    <name evidence="8" type="ORF">H9894_09090</name>
</gene>
<keyword evidence="6" id="KW-0472">Membrane</keyword>
<dbReference type="PANTHER" id="PTHR34183:SF8">
    <property type="entry name" value="ENDOLYTIC PEPTIDOGLYCAN TRANSGLYCOSYLASE RLPA-RELATED"/>
    <property type="match status" value="1"/>
</dbReference>
<comment type="function">
    <text evidence="4">Lytic transglycosylase with a strong preference for naked glycan strands that lack stem peptides.</text>
</comment>
<dbReference type="Gene3D" id="2.40.40.10">
    <property type="entry name" value="RlpA-like domain"/>
    <property type="match status" value="1"/>
</dbReference>
<comment type="caution">
    <text evidence="8">The sequence shown here is derived from an EMBL/GenBank/DDBJ whole genome shotgun (WGS) entry which is preliminary data.</text>
</comment>
<dbReference type="InterPro" id="IPR036680">
    <property type="entry name" value="SPOR-like_sf"/>
</dbReference>
<dbReference type="GO" id="GO:0000270">
    <property type="term" value="P:peptidoglycan metabolic process"/>
    <property type="evidence" value="ECO:0007669"/>
    <property type="project" value="UniProtKB-UniRule"/>
</dbReference>
<dbReference type="SUPFAM" id="SSF50685">
    <property type="entry name" value="Barwin-like endoglucanases"/>
    <property type="match status" value="1"/>
</dbReference>
<organism evidence="8 9">
    <name type="scientific">Candidatus Desulfovibrio intestinipullorum</name>
    <dbReference type="NCBI Taxonomy" id="2838536"/>
    <lineage>
        <taxon>Bacteria</taxon>
        <taxon>Pseudomonadati</taxon>
        <taxon>Thermodesulfobacteriota</taxon>
        <taxon>Desulfovibrionia</taxon>
        <taxon>Desulfovibrionales</taxon>
        <taxon>Desulfovibrionaceae</taxon>
        <taxon>Desulfovibrio</taxon>
    </lineage>
</organism>
<dbReference type="SUPFAM" id="SSF110997">
    <property type="entry name" value="Sporulation related repeat"/>
    <property type="match status" value="1"/>
</dbReference>
<keyword evidence="3 4" id="KW-0961">Cell wall biogenesis/degradation</keyword>
<reference evidence="8" key="1">
    <citation type="journal article" date="2021" name="PeerJ">
        <title>Extensive microbial diversity within the chicken gut microbiome revealed by metagenomics and culture.</title>
        <authorList>
            <person name="Gilroy R."/>
            <person name="Ravi A."/>
            <person name="Getino M."/>
            <person name="Pursley I."/>
            <person name="Horton D.L."/>
            <person name="Alikhan N.F."/>
            <person name="Baker D."/>
            <person name="Gharbi K."/>
            <person name="Hall N."/>
            <person name="Watson M."/>
            <person name="Adriaenssens E.M."/>
            <person name="Foster-Nyarko E."/>
            <person name="Jarju S."/>
            <person name="Secka A."/>
            <person name="Antonio M."/>
            <person name="Oren A."/>
            <person name="Chaudhuri R.R."/>
            <person name="La Ragione R."/>
            <person name="Hildebrand F."/>
            <person name="Pallen M.J."/>
        </authorList>
    </citation>
    <scope>NUCLEOTIDE SEQUENCE</scope>
    <source>
        <strain evidence="8">ChiHecec2B26-446</strain>
    </source>
</reference>
<dbReference type="EMBL" id="DXHV01000077">
    <property type="protein sequence ID" value="HIW01322.1"/>
    <property type="molecule type" value="Genomic_DNA"/>
</dbReference>
<dbReference type="GO" id="GO:0042834">
    <property type="term" value="F:peptidoglycan binding"/>
    <property type="evidence" value="ECO:0007669"/>
    <property type="project" value="InterPro"/>
</dbReference>
<dbReference type="NCBIfam" id="TIGR00413">
    <property type="entry name" value="rlpA"/>
    <property type="match status" value="1"/>
</dbReference>
<dbReference type="InterPro" id="IPR007730">
    <property type="entry name" value="SPOR-like_dom"/>
</dbReference>
<dbReference type="AlphaFoldDB" id="A0A9D1PZ80"/>
<dbReference type="CDD" id="cd22268">
    <property type="entry name" value="DPBB_RlpA-like"/>
    <property type="match status" value="1"/>
</dbReference>